<sequence length="58" mass="6741">MTGENTQKWDLRLFLHNPVRLWRIAGDARAEAKGKTGPRRRGTRPPRCWSSHDCLSPR</sequence>
<dbReference type="Proteomes" id="UP000199169">
    <property type="component" value="Unassembled WGS sequence"/>
</dbReference>
<protein>
    <submittedName>
        <fullName evidence="2">Uncharacterized protein</fullName>
    </submittedName>
</protein>
<dbReference type="EMBL" id="FLQX01000123">
    <property type="protein sequence ID" value="SBT07603.1"/>
    <property type="molecule type" value="Genomic_DNA"/>
</dbReference>
<gene>
    <name evidence="2" type="ORF">ACCAA_460019</name>
</gene>
<evidence type="ECO:0000313" key="2">
    <source>
        <dbReference type="EMBL" id="SBT07603.1"/>
    </source>
</evidence>
<proteinExistence type="predicted"/>
<keyword evidence="3" id="KW-1185">Reference proteome</keyword>
<accession>A0A1A8XUJ2</accession>
<evidence type="ECO:0000256" key="1">
    <source>
        <dbReference type="SAM" id="MobiDB-lite"/>
    </source>
</evidence>
<name>A0A1A8XUJ2_9PROT</name>
<dbReference type="AlphaFoldDB" id="A0A1A8XUJ2"/>
<organism evidence="2 3">
    <name type="scientific">Candidatus Accumulibacter aalborgensis</name>
    <dbReference type="NCBI Taxonomy" id="1860102"/>
    <lineage>
        <taxon>Bacteria</taxon>
        <taxon>Pseudomonadati</taxon>
        <taxon>Pseudomonadota</taxon>
        <taxon>Betaproteobacteria</taxon>
        <taxon>Candidatus Accumulibacter</taxon>
    </lineage>
</organism>
<evidence type="ECO:0000313" key="3">
    <source>
        <dbReference type="Proteomes" id="UP000199169"/>
    </source>
</evidence>
<reference evidence="2 3" key="1">
    <citation type="submission" date="2016-06" db="EMBL/GenBank/DDBJ databases">
        <authorList>
            <person name="Kjaerup R.B."/>
            <person name="Dalgaard T.S."/>
            <person name="Juul-Madsen H.R."/>
        </authorList>
    </citation>
    <scope>NUCLEOTIDE SEQUENCE [LARGE SCALE GENOMIC DNA]</scope>
    <source>
        <strain evidence="2">3</strain>
    </source>
</reference>
<feature type="region of interest" description="Disordered" evidence="1">
    <location>
        <begin position="28"/>
        <end position="58"/>
    </location>
</feature>